<comment type="caution">
    <text evidence="2">The sequence shown here is derived from an EMBL/GenBank/DDBJ whole genome shotgun (WGS) entry which is preliminary data.</text>
</comment>
<feature type="compositionally biased region" description="Gly residues" evidence="1">
    <location>
        <begin position="379"/>
        <end position="388"/>
    </location>
</feature>
<dbReference type="EMBL" id="JAAAUY010000232">
    <property type="protein sequence ID" value="KAF9332919.1"/>
    <property type="molecule type" value="Genomic_DNA"/>
</dbReference>
<dbReference type="Proteomes" id="UP000696485">
    <property type="component" value="Unassembled WGS sequence"/>
</dbReference>
<evidence type="ECO:0000313" key="2">
    <source>
        <dbReference type="EMBL" id="KAF9332919.1"/>
    </source>
</evidence>
<evidence type="ECO:0000256" key="1">
    <source>
        <dbReference type="SAM" id="MobiDB-lite"/>
    </source>
</evidence>
<evidence type="ECO:0000313" key="3">
    <source>
        <dbReference type="Proteomes" id="UP000696485"/>
    </source>
</evidence>
<dbReference type="AlphaFoldDB" id="A0A9P5SMG8"/>
<proteinExistence type="predicted"/>
<organism evidence="2 3">
    <name type="scientific">Podila minutissima</name>
    <dbReference type="NCBI Taxonomy" id="64525"/>
    <lineage>
        <taxon>Eukaryota</taxon>
        <taxon>Fungi</taxon>
        <taxon>Fungi incertae sedis</taxon>
        <taxon>Mucoromycota</taxon>
        <taxon>Mortierellomycotina</taxon>
        <taxon>Mortierellomycetes</taxon>
        <taxon>Mortierellales</taxon>
        <taxon>Mortierellaceae</taxon>
        <taxon>Podila</taxon>
    </lineage>
</organism>
<feature type="region of interest" description="Disordered" evidence="1">
    <location>
        <begin position="329"/>
        <end position="349"/>
    </location>
</feature>
<sequence>MEQLTPLLFNYLEENARPHVQVRVAEEIDDTKINLKRDLPETIMDYIKGVGEHAEQSNAFIAQIANHLGDDFIDTVRSITETTVEIASEGMDLLLTNGVMNVAKGVIGKTTDEEGGNSSGFNFDFLQSGKEGMVSTTMVLSSPVIKQVSANITKKIAAHIPAKVGGSIQEWIDEHGGSGSLLGKAAGFVAGFLNDDDEDEKKTVAQGGTERDIQETGGHVGKIQLAIQKYLGPKVLSMILPYMQRFEEKMHGSLEGELRGKIFSVDYIKSKVLGMLTGAGNGASPFGAILGALMGKAGGGGGGEDEDDEGGSGGGMKSLLMGAVMSKVAGGGGGGEEDEDDEGGSGGGMKNLLMGAVMSKVAGGGGGRGGDDDNDDEGGSGGGGGGAAILGALMSQVGGAKGGDDEEEGSNPLGAFAGIASQFMSQREN</sequence>
<feature type="region of interest" description="Disordered" evidence="1">
    <location>
        <begin position="363"/>
        <end position="429"/>
    </location>
</feature>
<feature type="region of interest" description="Disordered" evidence="1">
    <location>
        <begin position="297"/>
        <end position="316"/>
    </location>
</feature>
<protein>
    <submittedName>
        <fullName evidence="2">Uncharacterized protein</fullName>
    </submittedName>
</protein>
<reference evidence="2" key="1">
    <citation type="journal article" date="2020" name="Fungal Divers.">
        <title>Resolving the Mortierellaceae phylogeny through synthesis of multi-gene phylogenetics and phylogenomics.</title>
        <authorList>
            <person name="Vandepol N."/>
            <person name="Liber J."/>
            <person name="Desiro A."/>
            <person name="Na H."/>
            <person name="Kennedy M."/>
            <person name="Barry K."/>
            <person name="Grigoriev I.V."/>
            <person name="Miller A.N."/>
            <person name="O'Donnell K."/>
            <person name="Stajich J.E."/>
            <person name="Bonito G."/>
        </authorList>
    </citation>
    <scope>NUCLEOTIDE SEQUENCE</scope>
    <source>
        <strain evidence="2">NVP1</strain>
    </source>
</reference>
<keyword evidence="3" id="KW-1185">Reference proteome</keyword>
<accession>A0A9P5SMG8</accession>
<name>A0A9P5SMG8_9FUNG</name>
<gene>
    <name evidence="2" type="ORF">BG006_004212</name>
</gene>